<feature type="compositionally biased region" description="Polar residues" evidence="1">
    <location>
        <begin position="1"/>
        <end position="23"/>
    </location>
</feature>
<dbReference type="EMBL" id="PJQD01000107">
    <property type="protein sequence ID" value="POY70665.1"/>
    <property type="molecule type" value="Genomic_DNA"/>
</dbReference>
<reference evidence="3 4" key="1">
    <citation type="journal article" date="2018" name="Front. Microbiol.">
        <title>Prospects for Fungal Bioremediation of Acidic Radioactive Waste Sites: Characterization and Genome Sequence of Rhodotorula taiwanensis MD1149.</title>
        <authorList>
            <person name="Tkavc R."/>
            <person name="Matrosova V.Y."/>
            <person name="Grichenko O.E."/>
            <person name="Gostincar C."/>
            <person name="Volpe R.P."/>
            <person name="Klimenkova P."/>
            <person name="Gaidamakova E.K."/>
            <person name="Zhou C.E."/>
            <person name="Stewart B.J."/>
            <person name="Lyman M.G."/>
            <person name="Malfatti S.A."/>
            <person name="Rubinfeld B."/>
            <person name="Courtot M."/>
            <person name="Singh J."/>
            <person name="Dalgard C.L."/>
            <person name="Hamilton T."/>
            <person name="Frey K.G."/>
            <person name="Gunde-Cimerman N."/>
            <person name="Dugan L."/>
            <person name="Daly M.J."/>
        </authorList>
    </citation>
    <scope>NUCLEOTIDE SEQUENCE [LARGE SCALE GENOMIC DNA]</scope>
    <source>
        <strain evidence="3 4">MD1149</strain>
    </source>
</reference>
<gene>
    <name evidence="3" type="ORF">BMF94_6316</name>
</gene>
<name>A0A2S5B1N2_9BASI</name>
<dbReference type="InterPro" id="IPR029071">
    <property type="entry name" value="Ubiquitin-like_domsf"/>
</dbReference>
<dbReference type="GO" id="GO:0008104">
    <property type="term" value="P:intracellular protein localization"/>
    <property type="evidence" value="ECO:0007669"/>
    <property type="project" value="TreeGrafter"/>
</dbReference>
<dbReference type="InterPro" id="IPR053039">
    <property type="entry name" value="Polarity_Bud-Selection_Reg"/>
</dbReference>
<feature type="domain" description="Ras-associating" evidence="2">
    <location>
        <begin position="665"/>
        <end position="800"/>
    </location>
</feature>
<feature type="compositionally biased region" description="Basic and acidic residues" evidence="1">
    <location>
        <begin position="1092"/>
        <end position="1102"/>
    </location>
</feature>
<dbReference type="Pfam" id="PF00788">
    <property type="entry name" value="RA"/>
    <property type="match status" value="1"/>
</dbReference>
<accession>A0A2S5B1N2</accession>
<feature type="region of interest" description="Disordered" evidence="1">
    <location>
        <begin position="327"/>
        <end position="539"/>
    </location>
</feature>
<dbReference type="SUPFAM" id="SSF54236">
    <property type="entry name" value="Ubiquitin-like"/>
    <property type="match status" value="1"/>
</dbReference>
<feature type="compositionally biased region" description="Low complexity" evidence="1">
    <location>
        <begin position="600"/>
        <end position="611"/>
    </location>
</feature>
<feature type="region of interest" description="Disordered" evidence="1">
    <location>
        <begin position="804"/>
        <end position="836"/>
    </location>
</feature>
<feature type="compositionally biased region" description="Basic residues" evidence="1">
    <location>
        <begin position="452"/>
        <end position="461"/>
    </location>
</feature>
<sequence length="1431" mass="150189">MFQLTTATQHDVMTGPTSSSAQTRFAGRIPPSEQPHPHESRHPYSKGVPASPSHKDHPRNISPPRPPLHSDGDEYGGQDGAVGGGGLMMPRPPSSKAKTVLFTAPTYYAHSATGLTSEEEEGGEEGAEPEEGYYEGSGDEMDEEAEGHERGERDELRQYGDDDDDVDVHEGRPDFRDDDFVGDHDDEAGGNRHRYEHDADIEDADQQENHDDSTTLVLGQPVASSLTAAAAGTASVRSGLPAALIPGAGGGGLAAQAGGRMVLESELASSREDRTPLVDVNERQLASSSPASGPAGLGIGLGGGGVGAAAGGSLDRIGATHSTSLGKDVSAAAAPPPATTTTTPVSTLTREFNENELLDPAAPTKKLSATPAIAREINRGPVSSGNALASSAPPGPSPFGADLAATTNNGGGDRPPKRTIRGVEVVDPRDPRDAGSGSEKKRKSGGGILGLFRKKDKKKKGSVVATEDDASGKSGRRPSEESLRSSTSSGGAAFHRSSSGSPSGFRSSSDRPPNGNRSSGAGGSASTAESMFSTDAALRQQELEAKQALYQQYGVSRGPGDVSNTMTPRGMPGGLVMSQGGQQQQQRDASPGPQSRLAASGSSTSNRNSLSLLSHPASMLGASTGLTAGSALNSPNSLAPPQRTRPGSLIGSPVVSGVEVPLLSVMRVFAGENVDSDATFKTVLLNQSTSSAELVKQAMQRFRLTAPHLRPDEFYLTVKELGGDERRLDAEERPLEIFEDLSDRIGDEGLALPPNVKRSSIGSINSISSNLTLNPAITRSGVGDWSDDSAVKFYLHRRPPVNLGNSSLDLDRSHGSDAASRSTSEHGDVSLNSSGGSGPSYRFAVRLILPDEELPEHLAFDPLSEAVIPKTLLAERRLRLGDGTPRNGPRQRIIFFPRNANVSEVVETALDRFGVADGVVDGGDEVEERVTRRRSSNRIKYILAVEREGQESFLSSSSKLLDAYSVPPAFKAYDRSSREFRRRSAEAGLILGLSSDVLPTDPVFVIRRSPHRSAGPRGVLPQSVDELDELRQRRRISSDGVRSSPRTSDLGVRPSPRELIAAQRAASQANQRALLSGPRQDDLTSHSQTTLRADEPSADDIRFSILSEGSSADGGVRPEALQGLGLRPTDNLSRGVSAADSFQTAQTSLDRTPLATPGIDDDEAAIVRLRAAEVGVPSSESGVVPAVGAPRSASASPRPLSPTGLEESLQERLDRVLARVREDKARRAASPTPTAGQRPQSYIDTSSGAGASGRFSPVNVATRSASALGGRRSPFGDKLSDSPSIVGQLLSSPPRRSVSGEQPGPISKGSVTSMSSAGSTATGTDHLSTPIASSNAHSTGYTPASSATGTHRAPLVYPDEYGFNFLAAVAAAGAHTFAAPRRPEPRAFYERAHDVLADAHPEVRRTYGDSAHALSDIEARLDQLLVRLVNV</sequence>
<feature type="compositionally biased region" description="Basic and acidic residues" evidence="1">
    <location>
        <begin position="147"/>
        <end position="160"/>
    </location>
</feature>
<feature type="compositionally biased region" description="Polar residues" evidence="1">
    <location>
        <begin position="1281"/>
        <end position="1291"/>
    </location>
</feature>
<feature type="compositionally biased region" description="Low complexity" evidence="1">
    <location>
        <begin position="484"/>
        <end position="513"/>
    </location>
</feature>
<dbReference type="OrthoDB" id="196165at2759"/>
<feature type="compositionally biased region" description="Polar residues" evidence="1">
    <location>
        <begin position="1231"/>
        <end position="1249"/>
    </location>
</feature>
<feature type="compositionally biased region" description="Low complexity" evidence="1">
    <location>
        <begin position="1307"/>
        <end position="1324"/>
    </location>
</feature>
<feature type="region of interest" description="Disordered" evidence="1">
    <location>
        <begin position="1031"/>
        <end position="1135"/>
    </location>
</feature>
<protein>
    <recommendedName>
        <fullName evidence="2">Ras-associating domain-containing protein</fullName>
    </recommendedName>
</protein>
<feature type="region of interest" description="Disordered" evidence="1">
    <location>
        <begin position="1178"/>
        <end position="1209"/>
    </location>
</feature>
<feature type="compositionally biased region" description="Low complexity" evidence="1">
    <location>
        <begin position="383"/>
        <end position="392"/>
    </location>
</feature>
<keyword evidence="4" id="KW-1185">Reference proteome</keyword>
<dbReference type="Proteomes" id="UP000237144">
    <property type="component" value="Unassembled WGS sequence"/>
</dbReference>
<feature type="compositionally biased region" description="Polar residues" evidence="1">
    <location>
        <begin position="1325"/>
        <end position="1348"/>
    </location>
</feature>
<feature type="region of interest" description="Disordered" evidence="1">
    <location>
        <begin position="111"/>
        <end position="214"/>
    </location>
</feature>
<feature type="compositionally biased region" description="Acidic residues" evidence="1">
    <location>
        <begin position="117"/>
        <end position="146"/>
    </location>
</feature>
<dbReference type="STRING" id="741276.A0A2S5B1N2"/>
<dbReference type="GO" id="GO:0007165">
    <property type="term" value="P:signal transduction"/>
    <property type="evidence" value="ECO:0007669"/>
    <property type="project" value="InterPro"/>
</dbReference>
<feature type="region of interest" description="Disordered" evidence="1">
    <location>
        <begin position="631"/>
        <end position="652"/>
    </location>
</feature>
<dbReference type="GO" id="GO:0015630">
    <property type="term" value="C:microtubule cytoskeleton"/>
    <property type="evidence" value="ECO:0007669"/>
    <property type="project" value="TreeGrafter"/>
</dbReference>
<evidence type="ECO:0000256" key="1">
    <source>
        <dbReference type="SAM" id="MobiDB-lite"/>
    </source>
</evidence>
<evidence type="ECO:0000313" key="4">
    <source>
        <dbReference type="Proteomes" id="UP000237144"/>
    </source>
</evidence>
<feature type="compositionally biased region" description="Low complexity" evidence="1">
    <location>
        <begin position="1061"/>
        <end position="1076"/>
    </location>
</feature>
<feature type="compositionally biased region" description="Low complexity" evidence="1">
    <location>
        <begin position="1178"/>
        <end position="1198"/>
    </location>
</feature>
<dbReference type="PANTHER" id="PTHR47775:SF1">
    <property type="entry name" value="BUD SITE SELECTION PROTEIN 14"/>
    <property type="match status" value="1"/>
</dbReference>
<dbReference type="PANTHER" id="PTHR47775">
    <property type="entry name" value="BUD SITE SELECTION PROTEIN 14"/>
    <property type="match status" value="1"/>
</dbReference>
<feature type="compositionally biased region" description="Basic and acidic residues" evidence="1">
    <location>
        <begin position="168"/>
        <end position="198"/>
    </location>
</feature>
<feature type="region of interest" description="Disordered" evidence="1">
    <location>
        <begin position="1221"/>
        <end position="1348"/>
    </location>
</feature>
<evidence type="ECO:0000313" key="3">
    <source>
        <dbReference type="EMBL" id="POY70665.1"/>
    </source>
</evidence>
<proteinExistence type="predicted"/>
<dbReference type="SMART" id="SM00314">
    <property type="entry name" value="RA"/>
    <property type="match status" value="1"/>
</dbReference>
<dbReference type="GO" id="GO:0030950">
    <property type="term" value="P:establishment or maintenance of actin cytoskeleton polarity"/>
    <property type="evidence" value="ECO:0007669"/>
    <property type="project" value="TreeGrafter"/>
</dbReference>
<dbReference type="CDD" id="cd17043">
    <property type="entry name" value="RA"/>
    <property type="match status" value="1"/>
</dbReference>
<dbReference type="PROSITE" id="PS50200">
    <property type="entry name" value="RA"/>
    <property type="match status" value="1"/>
</dbReference>
<dbReference type="InterPro" id="IPR000159">
    <property type="entry name" value="RA_dom"/>
</dbReference>
<organism evidence="3 4">
    <name type="scientific">Rhodotorula taiwanensis</name>
    <dbReference type="NCBI Taxonomy" id="741276"/>
    <lineage>
        <taxon>Eukaryota</taxon>
        <taxon>Fungi</taxon>
        <taxon>Dikarya</taxon>
        <taxon>Basidiomycota</taxon>
        <taxon>Pucciniomycotina</taxon>
        <taxon>Microbotryomycetes</taxon>
        <taxon>Sporidiobolales</taxon>
        <taxon>Sporidiobolaceae</taxon>
        <taxon>Rhodotorula</taxon>
    </lineage>
</organism>
<dbReference type="Gene3D" id="3.10.20.90">
    <property type="entry name" value="Phosphatidylinositol 3-kinase Catalytic Subunit, Chain A, domain 1"/>
    <property type="match status" value="1"/>
</dbReference>
<comment type="caution">
    <text evidence="3">The sequence shown here is derived from an EMBL/GenBank/DDBJ whole genome shotgun (WGS) entry which is preliminary data.</text>
</comment>
<evidence type="ECO:0000259" key="2">
    <source>
        <dbReference type="PROSITE" id="PS50200"/>
    </source>
</evidence>
<feature type="compositionally biased region" description="Basic and acidic residues" evidence="1">
    <location>
        <begin position="424"/>
        <end position="433"/>
    </location>
</feature>
<feature type="region of interest" description="Disordered" evidence="1">
    <location>
        <begin position="555"/>
        <end position="611"/>
    </location>
</feature>
<feature type="compositionally biased region" description="Gly residues" evidence="1">
    <location>
        <begin position="75"/>
        <end position="87"/>
    </location>
</feature>
<feature type="region of interest" description="Disordered" evidence="1">
    <location>
        <begin position="1"/>
        <end position="98"/>
    </location>
</feature>
<dbReference type="GO" id="GO:0051286">
    <property type="term" value="C:cell tip"/>
    <property type="evidence" value="ECO:0007669"/>
    <property type="project" value="TreeGrafter"/>
</dbReference>